<gene>
    <name evidence="3" type="ORF">C8N46_101413</name>
</gene>
<dbReference type="RefSeq" id="WP_108113178.1">
    <property type="nucleotide sequence ID" value="NZ_QBKT01000001.1"/>
</dbReference>
<keyword evidence="4" id="KW-1185">Reference proteome</keyword>
<dbReference type="InterPro" id="IPR011250">
    <property type="entry name" value="OMP/PagP_B-barrel"/>
</dbReference>
<proteinExistence type="predicted"/>
<feature type="chain" id="PRO_5015513977" description="DUF6089 domain-containing protein" evidence="1">
    <location>
        <begin position="20"/>
        <end position="228"/>
    </location>
</feature>
<keyword evidence="1" id="KW-0732">Signal</keyword>
<protein>
    <recommendedName>
        <fullName evidence="2">DUF6089 domain-containing protein</fullName>
    </recommendedName>
</protein>
<dbReference type="Proteomes" id="UP000244090">
    <property type="component" value="Unassembled WGS sequence"/>
</dbReference>
<evidence type="ECO:0000256" key="1">
    <source>
        <dbReference type="SAM" id="SignalP"/>
    </source>
</evidence>
<accession>A0A2T6C681</accession>
<comment type="caution">
    <text evidence="3">The sequence shown here is derived from an EMBL/GenBank/DDBJ whole genome shotgun (WGS) entry which is preliminary data.</text>
</comment>
<evidence type="ECO:0000313" key="3">
    <source>
        <dbReference type="EMBL" id="PTX63805.1"/>
    </source>
</evidence>
<feature type="domain" description="DUF6089" evidence="2">
    <location>
        <begin position="3"/>
        <end position="227"/>
    </location>
</feature>
<dbReference type="InterPro" id="IPR045743">
    <property type="entry name" value="DUF6089"/>
</dbReference>
<name>A0A2T6C681_9FLAO</name>
<dbReference type="Pfam" id="PF19573">
    <property type="entry name" value="DUF6089"/>
    <property type="match status" value="1"/>
</dbReference>
<feature type="signal peptide" evidence="1">
    <location>
        <begin position="1"/>
        <end position="19"/>
    </location>
</feature>
<dbReference type="AlphaFoldDB" id="A0A2T6C681"/>
<evidence type="ECO:0000313" key="4">
    <source>
        <dbReference type="Proteomes" id="UP000244090"/>
    </source>
</evidence>
<dbReference type="SUPFAM" id="SSF56925">
    <property type="entry name" value="OMPA-like"/>
    <property type="match status" value="1"/>
</dbReference>
<reference evidence="3 4" key="1">
    <citation type="submission" date="2018-04" db="EMBL/GenBank/DDBJ databases">
        <title>Genomic Encyclopedia of Archaeal and Bacterial Type Strains, Phase II (KMG-II): from individual species to whole genera.</title>
        <authorList>
            <person name="Goeker M."/>
        </authorList>
    </citation>
    <scope>NUCLEOTIDE SEQUENCE [LARGE SCALE GENOMIC DNA]</scope>
    <source>
        <strain evidence="3 4">DSM 25731</strain>
    </source>
</reference>
<organism evidence="3 4">
    <name type="scientific">Kordia periserrulae</name>
    <dbReference type="NCBI Taxonomy" id="701523"/>
    <lineage>
        <taxon>Bacteria</taxon>
        <taxon>Pseudomonadati</taxon>
        <taxon>Bacteroidota</taxon>
        <taxon>Flavobacteriia</taxon>
        <taxon>Flavobacteriales</taxon>
        <taxon>Flavobacteriaceae</taxon>
        <taxon>Kordia</taxon>
    </lineage>
</organism>
<evidence type="ECO:0000259" key="2">
    <source>
        <dbReference type="Pfam" id="PF19573"/>
    </source>
</evidence>
<dbReference type="OrthoDB" id="654178at2"/>
<dbReference type="EMBL" id="QBKT01000001">
    <property type="protein sequence ID" value="PTX63805.1"/>
    <property type="molecule type" value="Genomic_DNA"/>
</dbReference>
<sequence length="228" mass="25998">MRRLVILLVAFTLTKTLHAQLHEIGAYVGYSNFIGDVGSTQYINPNHLAYGAIYKWNRSERHSFRASITRTLLEAKDIHSDDPARQLRGLEFTNTITELSLGIEFTFWEFNLHETDAQAAPYLYTGISYFSYDSLFLDNGDLVSFGDDNTFAIPMVLGYKMTISDKFILGFELGARYTFTDGIDGSNPVNDKKDFDSLKFGNINSNDWYMFTGITLTYTFGKKPCYCY</sequence>